<reference evidence="2 3" key="1">
    <citation type="submission" date="2018-03" db="EMBL/GenBank/DDBJ databases">
        <authorList>
            <person name="Keele B.F."/>
        </authorList>
    </citation>
    <scope>NUCLEOTIDE SEQUENCE [LARGE SCALE GENOMIC DNA]</scope>
    <source>
        <strain evidence="2 3">CECT 8504</strain>
    </source>
</reference>
<protein>
    <recommendedName>
        <fullName evidence="4">DUF306 domain-containing protein</fullName>
    </recommendedName>
</protein>
<sequence length="181" mass="19508">MRFAFCLIAFALPVEAASLCDTPDSEAVKAAIEGRWTLTETLSLENETESMMRHPDPVPITIRDGRIETPLIDSLIGRPVMLAMADAPYDVNAVDDILDATDSAELADLVSDTPCGPEGLTQLTATLRQTEGVAAHGAMTLLPYFDDRMLVITELTLRSDETVLFLTGAGYLTPLDPAVPD</sequence>
<evidence type="ECO:0000256" key="1">
    <source>
        <dbReference type="SAM" id="SignalP"/>
    </source>
</evidence>
<evidence type="ECO:0000313" key="3">
    <source>
        <dbReference type="Proteomes" id="UP000244912"/>
    </source>
</evidence>
<accession>A0A2R8BS55</accession>
<keyword evidence="1" id="KW-0732">Signal</keyword>
<evidence type="ECO:0008006" key="4">
    <source>
        <dbReference type="Google" id="ProtNLM"/>
    </source>
</evidence>
<feature type="signal peptide" evidence="1">
    <location>
        <begin position="1"/>
        <end position="16"/>
    </location>
</feature>
<gene>
    <name evidence="2" type="ORF">PAA8504_00726</name>
</gene>
<dbReference type="RefSeq" id="WP_108892754.1">
    <property type="nucleotide sequence ID" value="NZ_ONZF01000001.1"/>
</dbReference>
<organism evidence="2 3">
    <name type="scientific">Palleronia abyssalis</name>
    <dbReference type="NCBI Taxonomy" id="1501240"/>
    <lineage>
        <taxon>Bacteria</taxon>
        <taxon>Pseudomonadati</taxon>
        <taxon>Pseudomonadota</taxon>
        <taxon>Alphaproteobacteria</taxon>
        <taxon>Rhodobacterales</taxon>
        <taxon>Roseobacteraceae</taxon>
        <taxon>Palleronia</taxon>
    </lineage>
</organism>
<dbReference type="OrthoDB" id="7844652at2"/>
<dbReference type="EMBL" id="ONZF01000001">
    <property type="protein sequence ID" value="SPJ22926.1"/>
    <property type="molecule type" value="Genomic_DNA"/>
</dbReference>
<dbReference type="Proteomes" id="UP000244912">
    <property type="component" value="Unassembled WGS sequence"/>
</dbReference>
<dbReference type="AlphaFoldDB" id="A0A2R8BS55"/>
<name>A0A2R8BS55_9RHOB</name>
<evidence type="ECO:0000313" key="2">
    <source>
        <dbReference type="EMBL" id="SPJ22926.1"/>
    </source>
</evidence>
<keyword evidence="3" id="KW-1185">Reference proteome</keyword>
<proteinExistence type="predicted"/>
<feature type="chain" id="PRO_5015315147" description="DUF306 domain-containing protein" evidence="1">
    <location>
        <begin position="17"/>
        <end position="181"/>
    </location>
</feature>